<name>A0A246J0Q4_9BURK</name>
<proteinExistence type="predicted"/>
<dbReference type="EMBL" id="NIOF01000011">
    <property type="protein sequence ID" value="OWQ86188.1"/>
    <property type="molecule type" value="Genomic_DNA"/>
</dbReference>
<gene>
    <name evidence="2" type="ORF">CDN99_20325</name>
</gene>
<sequence>MLGPQFESAEFTANLGMTRVVQRLFKNPLGVASRRRPDFVVLTDSSVGLYSCPSFNDGHEVDGSECVVVIELKTTGRRLCRDDREQVWSYIEELIAIGYIKPSTRVDGYIFGDQIARGEDRVTSYTDKVKIRPMLYDTILARAQSRLLNLYREVKNAPFLTDMAPENPRRPESVTAARASLEAA</sequence>
<comment type="caution">
    <text evidence="2">The sequence shown here is derived from an EMBL/GenBank/DDBJ whole genome shotgun (WGS) entry which is preliminary data.</text>
</comment>
<evidence type="ECO:0000313" key="3">
    <source>
        <dbReference type="Proteomes" id="UP000197468"/>
    </source>
</evidence>
<keyword evidence="3" id="KW-1185">Reference proteome</keyword>
<dbReference type="Proteomes" id="UP000197468">
    <property type="component" value="Unassembled WGS sequence"/>
</dbReference>
<evidence type="ECO:0000256" key="1">
    <source>
        <dbReference type="SAM" id="MobiDB-lite"/>
    </source>
</evidence>
<accession>A0A246J0Q4</accession>
<feature type="region of interest" description="Disordered" evidence="1">
    <location>
        <begin position="162"/>
        <end position="184"/>
    </location>
</feature>
<evidence type="ECO:0000313" key="2">
    <source>
        <dbReference type="EMBL" id="OWQ86188.1"/>
    </source>
</evidence>
<organism evidence="2 3">
    <name type="scientific">Roseateles aquatilis</name>
    <dbReference type="NCBI Taxonomy" id="431061"/>
    <lineage>
        <taxon>Bacteria</taxon>
        <taxon>Pseudomonadati</taxon>
        <taxon>Pseudomonadota</taxon>
        <taxon>Betaproteobacteria</taxon>
        <taxon>Burkholderiales</taxon>
        <taxon>Sphaerotilaceae</taxon>
        <taxon>Roseateles</taxon>
    </lineage>
</organism>
<protein>
    <submittedName>
        <fullName evidence="2">Uncharacterized protein</fullName>
    </submittedName>
</protein>
<reference evidence="2 3" key="1">
    <citation type="journal article" date="2008" name="Int. J. Syst. Evol. Microbiol.">
        <title>Description of Roseateles aquatilis sp. nov. and Roseateles terrae sp. nov., in the class Betaproteobacteria, and emended description of the genus Roseateles.</title>
        <authorList>
            <person name="Gomila M."/>
            <person name="Bowien B."/>
            <person name="Falsen E."/>
            <person name="Moore E.R."/>
            <person name="Lalucat J."/>
        </authorList>
    </citation>
    <scope>NUCLEOTIDE SEQUENCE [LARGE SCALE GENOMIC DNA]</scope>
    <source>
        <strain evidence="2 3">CCUG 48205</strain>
    </source>
</reference>
<dbReference type="AlphaFoldDB" id="A0A246J0Q4"/>